<dbReference type="EMBL" id="GBXM01066945">
    <property type="protein sequence ID" value="JAH41632.1"/>
    <property type="molecule type" value="Transcribed_RNA"/>
</dbReference>
<sequence length="28" mass="3240">MHSSPYLQPAWFLFFVIVFCGVRSVPPN</sequence>
<reference evidence="2" key="1">
    <citation type="submission" date="2014-11" db="EMBL/GenBank/DDBJ databases">
        <authorList>
            <person name="Amaro Gonzalez C."/>
        </authorList>
    </citation>
    <scope>NUCLEOTIDE SEQUENCE</scope>
</reference>
<dbReference type="AlphaFoldDB" id="A0A0E9SK68"/>
<keyword evidence="1" id="KW-0812">Transmembrane</keyword>
<keyword evidence="1" id="KW-0472">Membrane</keyword>
<evidence type="ECO:0000256" key="1">
    <source>
        <dbReference type="SAM" id="Phobius"/>
    </source>
</evidence>
<feature type="transmembrane region" description="Helical" evidence="1">
    <location>
        <begin position="6"/>
        <end position="25"/>
    </location>
</feature>
<organism evidence="2">
    <name type="scientific">Anguilla anguilla</name>
    <name type="common">European freshwater eel</name>
    <name type="synonym">Muraena anguilla</name>
    <dbReference type="NCBI Taxonomy" id="7936"/>
    <lineage>
        <taxon>Eukaryota</taxon>
        <taxon>Metazoa</taxon>
        <taxon>Chordata</taxon>
        <taxon>Craniata</taxon>
        <taxon>Vertebrata</taxon>
        <taxon>Euteleostomi</taxon>
        <taxon>Actinopterygii</taxon>
        <taxon>Neopterygii</taxon>
        <taxon>Teleostei</taxon>
        <taxon>Anguilliformes</taxon>
        <taxon>Anguillidae</taxon>
        <taxon>Anguilla</taxon>
    </lineage>
</organism>
<keyword evidence="1" id="KW-1133">Transmembrane helix</keyword>
<name>A0A0E9SK68_ANGAN</name>
<reference evidence="2" key="2">
    <citation type="journal article" date="2015" name="Fish Shellfish Immunol.">
        <title>Early steps in the European eel (Anguilla anguilla)-Vibrio vulnificus interaction in the gills: Role of the RtxA13 toxin.</title>
        <authorList>
            <person name="Callol A."/>
            <person name="Pajuelo D."/>
            <person name="Ebbesson L."/>
            <person name="Teles M."/>
            <person name="MacKenzie S."/>
            <person name="Amaro C."/>
        </authorList>
    </citation>
    <scope>NUCLEOTIDE SEQUENCE</scope>
</reference>
<accession>A0A0E9SK68</accession>
<evidence type="ECO:0000313" key="2">
    <source>
        <dbReference type="EMBL" id="JAH41632.1"/>
    </source>
</evidence>
<proteinExistence type="predicted"/>
<protein>
    <submittedName>
        <fullName evidence="2">Uncharacterized protein</fullName>
    </submittedName>
</protein>